<feature type="compositionally biased region" description="Basic and acidic residues" evidence="1">
    <location>
        <begin position="16"/>
        <end position="27"/>
    </location>
</feature>
<proteinExistence type="predicted"/>
<reference evidence="2" key="1">
    <citation type="submission" date="2023-07" db="EMBL/GenBank/DDBJ databases">
        <title>draft genome sequence of fig (Ficus carica).</title>
        <authorList>
            <person name="Takahashi T."/>
            <person name="Nishimura K."/>
        </authorList>
    </citation>
    <scope>NUCLEOTIDE SEQUENCE</scope>
</reference>
<feature type="region of interest" description="Disordered" evidence="1">
    <location>
        <begin position="1"/>
        <end position="105"/>
    </location>
</feature>
<name>A0AA87ZTP8_FICCA</name>
<evidence type="ECO:0000256" key="1">
    <source>
        <dbReference type="SAM" id="MobiDB-lite"/>
    </source>
</evidence>
<sequence>MGGPRRGWGGCGPGAGKREKGEEKERGVGGPRRGGRQEAQGGGGWGEVRGGGPGVGGRRGGLPGAGEWGAGAGSPASGVSYRRPSSAAGRSPVTEKTLGEKGNIR</sequence>
<accession>A0AA87ZTP8</accession>
<dbReference type="Proteomes" id="UP001187192">
    <property type="component" value="Unassembled WGS sequence"/>
</dbReference>
<feature type="compositionally biased region" description="Gly residues" evidence="1">
    <location>
        <begin position="40"/>
        <end position="72"/>
    </location>
</feature>
<evidence type="ECO:0000313" key="2">
    <source>
        <dbReference type="EMBL" id="GMN38490.1"/>
    </source>
</evidence>
<feature type="compositionally biased region" description="Gly residues" evidence="1">
    <location>
        <begin position="1"/>
        <end position="15"/>
    </location>
</feature>
<gene>
    <name evidence="2" type="ORF">TIFTF001_007724</name>
</gene>
<protein>
    <submittedName>
        <fullName evidence="2">Uncharacterized protein</fullName>
    </submittedName>
</protein>
<dbReference type="EMBL" id="BTGU01000008">
    <property type="protein sequence ID" value="GMN38490.1"/>
    <property type="molecule type" value="Genomic_DNA"/>
</dbReference>
<organism evidence="2 3">
    <name type="scientific">Ficus carica</name>
    <name type="common">Common fig</name>
    <dbReference type="NCBI Taxonomy" id="3494"/>
    <lineage>
        <taxon>Eukaryota</taxon>
        <taxon>Viridiplantae</taxon>
        <taxon>Streptophyta</taxon>
        <taxon>Embryophyta</taxon>
        <taxon>Tracheophyta</taxon>
        <taxon>Spermatophyta</taxon>
        <taxon>Magnoliopsida</taxon>
        <taxon>eudicotyledons</taxon>
        <taxon>Gunneridae</taxon>
        <taxon>Pentapetalae</taxon>
        <taxon>rosids</taxon>
        <taxon>fabids</taxon>
        <taxon>Rosales</taxon>
        <taxon>Moraceae</taxon>
        <taxon>Ficeae</taxon>
        <taxon>Ficus</taxon>
    </lineage>
</organism>
<dbReference type="AlphaFoldDB" id="A0AA87ZTP8"/>
<evidence type="ECO:0000313" key="3">
    <source>
        <dbReference type="Proteomes" id="UP001187192"/>
    </source>
</evidence>
<keyword evidence="3" id="KW-1185">Reference proteome</keyword>
<comment type="caution">
    <text evidence="2">The sequence shown here is derived from an EMBL/GenBank/DDBJ whole genome shotgun (WGS) entry which is preliminary data.</text>
</comment>